<protein>
    <recommendedName>
        <fullName evidence="4">LppX_LprAFG lipoprotein</fullName>
    </recommendedName>
</protein>
<sequence length="257" mass="26350">MKSRRLATTGVALVAALGLGLAGCGNQTDADAPAADGTSAAATTAAAEPRDELLAAAKKLNEQSVRMKLESSAMTASGVLDPKKMAADMTMEVGGQGKFQVVTIGDDTYMKISGLSSGSSDKWMHLDTSALSGGGQLAVITKDDPAGANKLVTGIVDVKRTGDGTFEGTLDYTRSQPNDQDIKALGDKAKAVPFTAKVDGEGRLVEFVIDASVLHASLGNMVTTYSDFGTDVEVKKPPASEVQEAPAELAKILGGGN</sequence>
<organism evidence="2 3">
    <name type="scientific">Micromonospora globbae</name>
    <dbReference type="NCBI Taxonomy" id="1894969"/>
    <lineage>
        <taxon>Bacteria</taxon>
        <taxon>Bacillati</taxon>
        <taxon>Actinomycetota</taxon>
        <taxon>Actinomycetes</taxon>
        <taxon>Micromonosporales</taxon>
        <taxon>Micromonosporaceae</taxon>
        <taxon>Micromonospora</taxon>
    </lineage>
</organism>
<evidence type="ECO:0000313" key="3">
    <source>
        <dbReference type="Proteomes" id="UP000285744"/>
    </source>
</evidence>
<dbReference type="AlphaFoldDB" id="A0A420F177"/>
<name>A0A420F177_9ACTN</name>
<dbReference type="PROSITE" id="PS51257">
    <property type="entry name" value="PROKAR_LIPOPROTEIN"/>
    <property type="match status" value="1"/>
</dbReference>
<dbReference type="SUPFAM" id="SSF89392">
    <property type="entry name" value="Prokaryotic lipoproteins and lipoprotein localization factors"/>
    <property type="match status" value="1"/>
</dbReference>
<keyword evidence="1" id="KW-0732">Signal</keyword>
<evidence type="ECO:0008006" key="4">
    <source>
        <dbReference type="Google" id="ProtNLM"/>
    </source>
</evidence>
<dbReference type="RefSeq" id="WP_120329083.1">
    <property type="nucleotide sequence ID" value="NZ_RAQQ01000009.1"/>
</dbReference>
<proteinExistence type="predicted"/>
<reference evidence="2 3" key="1">
    <citation type="journal article" date="2018" name="Int. J. Syst. Evol. Microbiol.">
        <title>Micromonospora globbae sp. nov., an endophytic actinomycete isolated from roots of Globba winitii C. H. Wright.</title>
        <authorList>
            <person name="Kuncharoen N."/>
            <person name="Pittayakhajonwut P."/>
            <person name="Tanasupawat S."/>
        </authorList>
    </citation>
    <scope>NUCLEOTIDE SEQUENCE [LARGE SCALE GENOMIC DNA]</scope>
    <source>
        <strain evidence="2 3">WPS1-2</strain>
    </source>
</reference>
<comment type="caution">
    <text evidence="2">The sequence shown here is derived from an EMBL/GenBank/DDBJ whole genome shotgun (WGS) entry which is preliminary data.</text>
</comment>
<evidence type="ECO:0000313" key="2">
    <source>
        <dbReference type="EMBL" id="RKF26733.1"/>
    </source>
</evidence>
<dbReference type="OrthoDB" id="3379805at2"/>
<evidence type="ECO:0000256" key="1">
    <source>
        <dbReference type="SAM" id="SignalP"/>
    </source>
</evidence>
<dbReference type="Gene3D" id="2.50.20.20">
    <property type="match status" value="1"/>
</dbReference>
<dbReference type="Proteomes" id="UP000285744">
    <property type="component" value="Unassembled WGS sequence"/>
</dbReference>
<feature type="chain" id="PRO_5039500939" description="LppX_LprAFG lipoprotein" evidence="1">
    <location>
        <begin position="23"/>
        <end position="257"/>
    </location>
</feature>
<feature type="signal peptide" evidence="1">
    <location>
        <begin position="1"/>
        <end position="22"/>
    </location>
</feature>
<dbReference type="InterPro" id="IPR029046">
    <property type="entry name" value="LolA/LolB/LppX"/>
</dbReference>
<accession>A0A420F177</accession>
<dbReference type="EMBL" id="RAQQ01000009">
    <property type="protein sequence ID" value="RKF26733.1"/>
    <property type="molecule type" value="Genomic_DNA"/>
</dbReference>
<gene>
    <name evidence="2" type="ORF">D7I43_14910</name>
</gene>